<comment type="cofactor">
    <cofactor evidence="1">
        <name>Mg(2+)</name>
        <dbReference type="ChEBI" id="CHEBI:18420"/>
    </cofactor>
</comment>
<dbReference type="InterPro" id="IPR040442">
    <property type="entry name" value="Pyrv_kinase-like_dom_sf"/>
</dbReference>
<comment type="similarity">
    <text evidence="2">Belongs to the HpcH/HpaI aldolase family.</text>
</comment>
<dbReference type="EMBL" id="JAASQI010000003">
    <property type="protein sequence ID" value="NIJ57623.1"/>
    <property type="molecule type" value="Genomic_DNA"/>
</dbReference>
<keyword evidence="7" id="KW-1185">Reference proteome</keyword>
<dbReference type="PIRSF" id="PIRSF015582">
    <property type="entry name" value="Cit_lyase_B"/>
    <property type="match status" value="1"/>
</dbReference>
<keyword evidence="4" id="KW-0460">Magnesium</keyword>
<protein>
    <submittedName>
        <fullName evidence="6">Citrate lyase subunit beta/citryl-CoA lyase</fullName>
        <ecNumber evidence="6">4.1.3.34</ecNumber>
    </submittedName>
</protein>
<dbReference type="GO" id="GO:0008816">
    <property type="term" value="F:citryl-CoA lyase activity"/>
    <property type="evidence" value="ECO:0007669"/>
    <property type="project" value="UniProtKB-EC"/>
</dbReference>
<dbReference type="PANTHER" id="PTHR32308:SF10">
    <property type="entry name" value="CITRATE LYASE SUBUNIT BETA"/>
    <property type="match status" value="1"/>
</dbReference>
<accession>A0ABX0UXH8</accession>
<name>A0ABX0UXH8_9HYPH</name>
<evidence type="ECO:0000256" key="3">
    <source>
        <dbReference type="ARBA" id="ARBA00022723"/>
    </source>
</evidence>
<sequence>MVDLASIRAPLFVPANRPERFARAAASGADTVILDLEDAVAADAKDAARAVLACDFTDLPVIVRINAVGTVWHEADVAAVRQLPLAAVMLPKAEDPAMLASVSLKLGGDIPLIALVESARGIARVQAIAATPGVARLAFGSVDFCADLGCVHLREVLLPVRLQLVLASRLAGIAAPVDGVTVQLDDVAVAHDDAAHARALGMTGKLCIHPRQVAEVKRAFAPTEAEVAWARRVLASGDGAASVDGAMVDEPVRIRARAILTEVG</sequence>
<keyword evidence="3" id="KW-0479">Metal-binding</keyword>
<feature type="domain" description="HpcH/HpaI aldolase/citrate lyase" evidence="5">
    <location>
        <begin position="9"/>
        <end position="210"/>
    </location>
</feature>
<evidence type="ECO:0000256" key="1">
    <source>
        <dbReference type="ARBA" id="ARBA00001946"/>
    </source>
</evidence>
<dbReference type="InterPro" id="IPR011206">
    <property type="entry name" value="Citrate_lyase_beta/mcl1/mcl2"/>
</dbReference>
<evidence type="ECO:0000256" key="4">
    <source>
        <dbReference type="ARBA" id="ARBA00022842"/>
    </source>
</evidence>
<keyword evidence="6" id="KW-0456">Lyase</keyword>
<organism evidence="6 7">
    <name type="scientific">Pseudochelatococcus lubricantis</name>
    <dbReference type="NCBI Taxonomy" id="1538102"/>
    <lineage>
        <taxon>Bacteria</taxon>
        <taxon>Pseudomonadati</taxon>
        <taxon>Pseudomonadota</taxon>
        <taxon>Alphaproteobacteria</taxon>
        <taxon>Hyphomicrobiales</taxon>
        <taxon>Chelatococcaceae</taxon>
        <taxon>Pseudochelatococcus</taxon>
    </lineage>
</organism>
<dbReference type="Gene3D" id="3.20.20.60">
    <property type="entry name" value="Phosphoenolpyruvate-binding domains"/>
    <property type="match status" value="1"/>
</dbReference>
<dbReference type="RefSeq" id="WP_166950429.1">
    <property type="nucleotide sequence ID" value="NZ_JAASQI010000003.1"/>
</dbReference>
<comment type="caution">
    <text evidence="6">The sequence shown here is derived from an EMBL/GenBank/DDBJ whole genome shotgun (WGS) entry which is preliminary data.</text>
</comment>
<dbReference type="PANTHER" id="PTHR32308">
    <property type="entry name" value="LYASE BETA SUBUNIT, PUTATIVE (AFU_ORTHOLOGUE AFUA_4G13030)-RELATED"/>
    <property type="match status" value="1"/>
</dbReference>
<dbReference type="InterPro" id="IPR015813">
    <property type="entry name" value="Pyrv/PenolPyrv_kinase-like_dom"/>
</dbReference>
<dbReference type="SUPFAM" id="SSF51621">
    <property type="entry name" value="Phosphoenolpyruvate/pyruvate domain"/>
    <property type="match status" value="1"/>
</dbReference>
<proteinExistence type="inferred from homology"/>
<gene>
    <name evidence="6" type="ORF">FHS82_001459</name>
</gene>
<dbReference type="Proteomes" id="UP001429580">
    <property type="component" value="Unassembled WGS sequence"/>
</dbReference>
<evidence type="ECO:0000256" key="2">
    <source>
        <dbReference type="ARBA" id="ARBA00005568"/>
    </source>
</evidence>
<evidence type="ECO:0000259" key="5">
    <source>
        <dbReference type="Pfam" id="PF03328"/>
    </source>
</evidence>
<reference evidence="6 7" key="1">
    <citation type="submission" date="2020-03" db="EMBL/GenBank/DDBJ databases">
        <title>Genomic Encyclopedia of Type Strains, Phase IV (KMG-IV): sequencing the most valuable type-strain genomes for metagenomic binning, comparative biology and taxonomic classification.</title>
        <authorList>
            <person name="Goeker M."/>
        </authorList>
    </citation>
    <scope>NUCLEOTIDE SEQUENCE [LARGE SCALE GENOMIC DNA]</scope>
    <source>
        <strain evidence="6 7">DSM 103870</strain>
    </source>
</reference>
<dbReference type="EC" id="4.1.3.34" evidence="6"/>
<dbReference type="Pfam" id="PF03328">
    <property type="entry name" value="HpcH_HpaI"/>
    <property type="match status" value="1"/>
</dbReference>
<evidence type="ECO:0000313" key="6">
    <source>
        <dbReference type="EMBL" id="NIJ57623.1"/>
    </source>
</evidence>
<evidence type="ECO:0000313" key="7">
    <source>
        <dbReference type="Proteomes" id="UP001429580"/>
    </source>
</evidence>
<dbReference type="InterPro" id="IPR005000">
    <property type="entry name" value="Aldolase/citrate-lyase_domain"/>
</dbReference>